<dbReference type="Gene3D" id="1.10.10.2840">
    <property type="entry name" value="PucR C-terminal helix-turn-helix domain"/>
    <property type="match status" value="1"/>
</dbReference>
<dbReference type="Proteomes" id="UP000243342">
    <property type="component" value="Unassembled WGS sequence"/>
</dbReference>
<evidence type="ECO:0000313" key="3">
    <source>
        <dbReference type="EMBL" id="OIV36047.1"/>
    </source>
</evidence>
<evidence type="ECO:0000259" key="2">
    <source>
        <dbReference type="Pfam" id="PF25906"/>
    </source>
</evidence>
<dbReference type="STRING" id="1428644.BIV57_18465"/>
<dbReference type="Pfam" id="PF13556">
    <property type="entry name" value="HTH_30"/>
    <property type="match status" value="1"/>
</dbReference>
<dbReference type="InterPro" id="IPR025736">
    <property type="entry name" value="PucR_C-HTH_dom"/>
</dbReference>
<dbReference type="InterPro" id="IPR058663">
    <property type="entry name" value="PucR-like_N"/>
</dbReference>
<reference evidence="3 4" key="1">
    <citation type="submission" date="2016-10" db="EMBL/GenBank/DDBJ databases">
        <title>Genome sequence of Streptomyces gilvigriseus MUSC 26.</title>
        <authorList>
            <person name="Lee L.-H."/>
            <person name="Ser H.-L."/>
        </authorList>
    </citation>
    <scope>NUCLEOTIDE SEQUENCE [LARGE SCALE GENOMIC DNA]</scope>
    <source>
        <strain evidence="3 4">MUSC 26</strain>
    </source>
</reference>
<protein>
    <recommendedName>
        <fullName evidence="5">PucR C-terminal helix-turn-helix domain-containing protein</fullName>
    </recommendedName>
</protein>
<dbReference type="InterPro" id="IPR051448">
    <property type="entry name" value="CdaR-like_regulators"/>
</dbReference>
<evidence type="ECO:0008006" key="5">
    <source>
        <dbReference type="Google" id="ProtNLM"/>
    </source>
</evidence>
<dbReference type="Pfam" id="PF25906">
    <property type="entry name" value="PucR-like_N"/>
    <property type="match status" value="1"/>
</dbReference>
<comment type="caution">
    <text evidence="3">The sequence shown here is derived from an EMBL/GenBank/DDBJ whole genome shotgun (WGS) entry which is preliminary data.</text>
</comment>
<feature type="domain" description="PucR-like N-terminal" evidence="2">
    <location>
        <begin position="23"/>
        <end position="185"/>
    </location>
</feature>
<dbReference type="InterPro" id="IPR042070">
    <property type="entry name" value="PucR_C-HTH_sf"/>
</dbReference>
<dbReference type="EMBL" id="MLCF01000118">
    <property type="protein sequence ID" value="OIV36047.1"/>
    <property type="molecule type" value="Genomic_DNA"/>
</dbReference>
<dbReference type="PANTHER" id="PTHR33744:SF1">
    <property type="entry name" value="DNA-BINDING TRANSCRIPTIONAL ACTIVATOR ADER"/>
    <property type="match status" value="1"/>
</dbReference>
<name>A0A1J7BBJ5_9ACTN</name>
<organism evidence="3 4">
    <name type="scientific">Mangrovactinospora gilvigrisea</name>
    <dbReference type="NCBI Taxonomy" id="1428644"/>
    <lineage>
        <taxon>Bacteria</taxon>
        <taxon>Bacillati</taxon>
        <taxon>Actinomycetota</taxon>
        <taxon>Actinomycetes</taxon>
        <taxon>Kitasatosporales</taxon>
        <taxon>Streptomycetaceae</taxon>
        <taxon>Mangrovactinospora</taxon>
    </lineage>
</organism>
<evidence type="ECO:0000313" key="4">
    <source>
        <dbReference type="Proteomes" id="UP000243342"/>
    </source>
</evidence>
<keyword evidence="4" id="KW-1185">Reference proteome</keyword>
<gene>
    <name evidence="3" type="ORF">BIV57_18465</name>
</gene>
<accession>A0A1J7BBJ5</accession>
<dbReference type="PANTHER" id="PTHR33744">
    <property type="entry name" value="CARBOHYDRATE DIACID REGULATOR"/>
    <property type="match status" value="1"/>
</dbReference>
<sequence>MPDPQDSGAPDHDAASADYIPPIPRKVATLMWPELPSLVREIRDAIRDEIPDYRILFDGPTRDVIEDGVEQNLTTFVERVDDPASLSPVRDEMCRRLGRYEAYEGNSMDNLRAAYRLGARVALRRAKRVGAQFNLKQEFTVSFADTLFRYVDEMERLSLEGYREAEATGPQEPGRRQRRLLRLILAGDKAPQQAVTELAADIRFTVPAEVTLVAVAVPNAAEAPQSAPELGEGALVNITGDEPHMLLSGAPTDAQLTALEEWAAATGARAAVGVPVVIASAADSMRWARRTLELAEAGTIEPAPLLLTSRHLTEIWLMNDPALLEQLVRRQLGPLEAVSEQKRGTFVETLRRRIVDQEAATEIAEQLGVHAQTVRYRLHKLDELLGDLIHDPNERFATEIALRGLELRQKSGDGDHMENP</sequence>
<proteinExistence type="predicted"/>
<evidence type="ECO:0000259" key="1">
    <source>
        <dbReference type="Pfam" id="PF13556"/>
    </source>
</evidence>
<feature type="domain" description="PucR C-terminal helix-turn-helix" evidence="1">
    <location>
        <begin position="347"/>
        <end position="403"/>
    </location>
</feature>
<dbReference type="AlphaFoldDB" id="A0A1J7BBJ5"/>